<accession>A0A7W4I807</accession>
<evidence type="ECO:0000313" key="3">
    <source>
        <dbReference type="Proteomes" id="UP000550787"/>
    </source>
</evidence>
<evidence type="ECO:0000313" key="2">
    <source>
        <dbReference type="EMBL" id="MBB2157909.1"/>
    </source>
</evidence>
<sequence length="106" mass="11317">MSEGRQPARIDWGGLASTPKVRPAIDPSTSHAALEDAKAAGFSGRSEQAKVDGRSLRRTGRTAQLNIKLRPETKTAFLQAAASFPDTEQFVAHLLRLLHATGPGPT</sequence>
<name>A0A7W4I807_GLUDI</name>
<organism evidence="2 3">
    <name type="scientific">Gluconacetobacter diazotrophicus</name>
    <name type="common">Acetobacter diazotrophicus</name>
    <dbReference type="NCBI Taxonomy" id="33996"/>
    <lineage>
        <taxon>Bacteria</taxon>
        <taxon>Pseudomonadati</taxon>
        <taxon>Pseudomonadota</taxon>
        <taxon>Alphaproteobacteria</taxon>
        <taxon>Acetobacterales</taxon>
        <taxon>Acetobacteraceae</taxon>
        <taxon>Gluconacetobacter</taxon>
    </lineage>
</organism>
<dbReference type="EMBL" id="JABEQG010000048">
    <property type="protein sequence ID" value="MBB2157909.1"/>
    <property type="molecule type" value="Genomic_DNA"/>
</dbReference>
<proteinExistence type="predicted"/>
<protein>
    <submittedName>
        <fullName evidence="2">Uncharacterized protein</fullName>
    </submittedName>
</protein>
<evidence type="ECO:0000256" key="1">
    <source>
        <dbReference type="SAM" id="MobiDB-lite"/>
    </source>
</evidence>
<gene>
    <name evidence="2" type="ORF">HLH33_16645</name>
</gene>
<feature type="region of interest" description="Disordered" evidence="1">
    <location>
        <begin position="1"/>
        <end position="55"/>
    </location>
</feature>
<dbReference type="RefSeq" id="WP_183116431.1">
    <property type="nucleotide sequence ID" value="NZ_JABEQG010000048.1"/>
</dbReference>
<dbReference type="Proteomes" id="UP000550787">
    <property type="component" value="Unassembled WGS sequence"/>
</dbReference>
<comment type="caution">
    <text evidence="2">The sequence shown here is derived from an EMBL/GenBank/DDBJ whole genome shotgun (WGS) entry which is preliminary data.</text>
</comment>
<dbReference type="AlphaFoldDB" id="A0A7W4I807"/>
<reference evidence="2 3" key="1">
    <citation type="submission" date="2020-04" db="EMBL/GenBank/DDBJ databases">
        <title>Description of novel Gluconacetobacter.</title>
        <authorList>
            <person name="Sombolestani A."/>
        </authorList>
    </citation>
    <scope>NUCLEOTIDE SEQUENCE [LARGE SCALE GENOMIC DNA]</scope>
    <source>
        <strain evidence="2 3">LMG 7603</strain>
    </source>
</reference>